<evidence type="ECO:0000256" key="6">
    <source>
        <dbReference type="ARBA" id="ARBA00022984"/>
    </source>
</evidence>
<dbReference type="PANTHER" id="PTHR30474:SF2">
    <property type="entry name" value="PEPTIDOGLYCAN GLYCOSYLTRANSFERASE FTSW-RELATED"/>
    <property type="match status" value="1"/>
</dbReference>
<reference evidence="17" key="1">
    <citation type="submission" date="2021-06" db="EMBL/GenBank/DDBJ databases">
        <title>An adapted protocol for Saccharibacteria cultivation: two new species join this phylum of Candidate Phyla Radiations.</title>
        <authorList>
            <person name="Ibrahim A."/>
            <person name="Maatouk M."/>
            <person name="Zgheib R."/>
            <person name="Haddad G."/>
            <person name="Bou Khalil J."/>
            <person name="Raoult D."/>
            <person name="Bittar F."/>
        </authorList>
    </citation>
    <scope>NUCLEOTIDE SEQUENCE</scope>
    <source>
        <strain evidence="17">IHU1</strain>
    </source>
</reference>
<comment type="similarity">
    <text evidence="11">Belongs to the SEDS family. FtsW subfamily.</text>
</comment>
<comment type="catalytic activity">
    <reaction evidence="15">
        <text>[GlcNAc-(1-&gt;4)-Mur2Ac(oyl-L-Ala-gamma-D-Glu-L-Lys-D-Ala-D-Ala)](n)-di-trans,octa-cis-undecaprenyl diphosphate + beta-D-GlcNAc-(1-&gt;4)-Mur2Ac(oyl-L-Ala-gamma-D-Glu-L-Lys-D-Ala-D-Ala)-di-trans,octa-cis-undecaprenyl diphosphate = [GlcNAc-(1-&gt;4)-Mur2Ac(oyl-L-Ala-gamma-D-Glu-L-Lys-D-Ala-D-Ala)](n+1)-di-trans,octa-cis-undecaprenyl diphosphate + di-trans,octa-cis-undecaprenyl diphosphate + H(+)</text>
        <dbReference type="Rhea" id="RHEA:23708"/>
        <dbReference type="Rhea" id="RHEA-COMP:9602"/>
        <dbReference type="Rhea" id="RHEA-COMP:9603"/>
        <dbReference type="ChEBI" id="CHEBI:15378"/>
        <dbReference type="ChEBI" id="CHEBI:58405"/>
        <dbReference type="ChEBI" id="CHEBI:60033"/>
        <dbReference type="ChEBI" id="CHEBI:78435"/>
        <dbReference type="EC" id="2.4.99.28"/>
    </reaction>
</comment>
<dbReference type="GO" id="GO:0032153">
    <property type="term" value="C:cell division site"/>
    <property type="evidence" value="ECO:0007669"/>
    <property type="project" value="TreeGrafter"/>
</dbReference>
<evidence type="ECO:0000256" key="16">
    <source>
        <dbReference type="SAM" id="Phobius"/>
    </source>
</evidence>
<evidence type="ECO:0000256" key="15">
    <source>
        <dbReference type="ARBA" id="ARBA00049902"/>
    </source>
</evidence>
<evidence type="ECO:0000256" key="10">
    <source>
        <dbReference type="ARBA" id="ARBA00033270"/>
    </source>
</evidence>
<keyword evidence="6" id="KW-0573">Peptidoglycan synthesis</keyword>
<evidence type="ECO:0000256" key="3">
    <source>
        <dbReference type="ARBA" id="ARBA00022679"/>
    </source>
</evidence>
<dbReference type="Pfam" id="PF01098">
    <property type="entry name" value="FTSW_RODA_SPOVE"/>
    <property type="match status" value="1"/>
</dbReference>
<keyword evidence="18" id="KW-1185">Reference proteome</keyword>
<dbReference type="InterPro" id="IPR001182">
    <property type="entry name" value="FtsW/RodA"/>
</dbReference>
<feature type="transmembrane region" description="Helical" evidence="16">
    <location>
        <begin position="59"/>
        <end position="79"/>
    </location>
</feature>
<comment type="subcellular location">
    <subcellularLocation>
        <location evidence="1">Membrane</location>
        <topology evidence="1">Multi-pass membrane protein</topology>
    </subcellularLocation>
</comment>
<gene>
    <name evidence="17" type="ORF">KOY48_01835</name>
</gene>
<keyword evidence="3" id="KW-0808">Transferase</keyword>
<dbReference type="Proteomes" id="UP000679129">
    <property type="component" value="Chromosome"/>
</dbReference>
<dbReference type="GO" id="GO:0008360">
    <property type="term" value="P:regulation of cell shape"/>
    <property type="evidence" value="ECO:0007669"/>
    <property type="project" value="UniProtKB-KW"/>
</dbReference>
<proteinExistence type="inferred from homology"/>
<dbReference type="GO" id="GO:0008955">
    <property type="term" value="F:peptidoglycan glycosyltransferase activity"/>
    <property type="evidence" value="ECO:0007669"/>
    <property type="project" value="UniProtKB-EC"/>
</dbReference>
<dbReference type="AlphaFoldDB" id="A0A8F1MC99"/>
<evidence type="ECO:0000256" key="1">
    <source>
        <dbReference type="ARBA" id="ARBA00004141"/>
    </source>
</evidence>
<evidence type="ECO:0000256" key="2">
    <source>
        <dbReference type="ARBA" id="ARBA00022676"/>
    </source>
</evidence>
<keyword evidence="5" id="KW-0133">Cell shape</keyword>
<dbReference type="GO" id="GO:0051301">
    <property type="term" value="P:cell division"/>
    <property type="evidence" value="ECO:0007669"/>
    <property type="project" value="InterPro"/>
</dbReference>
<evidence type="ECO:0000256" key="9">
    <source>
        <dbReference type="ARBA" id="ARBA00032370"/>
    </source>
</evidence>
<evidence type="ECO:0000256" key="14">
    <source>
        <dbReference type="ARBA" id="ARBA00044770"/>
    </source>
</evidence>
<evidence type="ECO:0000256" key="11">
    <source>
        <dbReference type="ARBA" id="ARBA00038053"/>
    </source>
</evidence>
<dbReference type="GO" id="GO:0015648">
    <property type="term" value="F:lipid-linked peptidoglycan transporter activity"/>
    <property type="evidence" value="ECO:0007669"/>
    <property type="project" value="TreeGrafter"/>
</dbReference>
<keyword evidence="4 16" id="KW-0812">Transmembrane</keyword>
<dbReference type="EMBL" id="CP076460">
    <property type="protein sequence ID" value="QWQ32752.1"/>
    <property type="molecule type" value="Genomic_DNA"/>
</dbReference>
<name>A0A8F1MC99_9BACT</name>
<evidence type="ECO:0000256" key="4">
    <source>
        <dbReference type="ARBA" id="ARBA00022692"/>
    </source>
</evidence>
<dbReference type="GO" id="GO:0009252">
    <property type="term" value="P:peptidoglycan biosynthetic process"/>
    <property type="evidence" value="ECO:0007669"/>
    <property type="project" value="UniProtKB-KW"/>
</dbReference>
<evidence type="ECO:0000313" key="17">
    <source>
        <dbReference type="EMBL" id="QWQ32752.1"/>
    </source>
</evidence>
<feature type="transmembrane region" description="Helical" evidence="16">
    <location>
        <begin position="21"/>
        <end position="39"/>
    </location>
</feature>
<dbReference type="GO" id="GO:0005886">
    <property type="term" value="C:plasma membrane"/>
    <property type="evidence" value="ECO:0007669"/>
    <property type="project" value="TreeGrafter"/>
</dbReference>
<sequence length="126" mass="13661">MTTKGKSSQENKNYHIQQARIAIGSGGLLGLGIGKSVQATGYLPEATNDSIFAVMGETFGFVGLMAILALFTALLLSILHVARETSKRNVAANCGGNFWLDRLSRDTEYRRNDRAGATLPESHCHY</sequence>
<evidence type="ECO:0000256" key="7">
    <source>
        <dbReference type="ARBA" id="ARBA00022989"/>
    </source>
</evidence>
<keyword evidence="7 16" id="KW-1133">Transmembrane helix</keyword>
<accession>A0A8F1MC99</accession>
<keyword evidence="2" id="KW-0328">Glycosyltransferase</keyword>
<keyword evidence="8 16" id="KW-0472">Membrane</keyword>
<evidence type="ECO:0000256" key="12">
    <source>
        <dbReference type="ARBA" id="ARBA00041185"/>
    </source>
</evidence>
<evidence type="ECO:0000256" key="8">
    <source>
        <dbReference type="ARBA" id="ARBA00023136"/>
    </source>
</evidence>
<dbReference type="EC" id="2.4.99.28" evidence="14"/>
<evidence type="ECO:0000256" key="5">
    <source>
        <dbReference type="ARBA" id="ARBA00022960"/>
    </source>
</evidence>
<organism evidence="17 18">
    <name type="scientific">Candidatus Minimicrobia naudis</name>
    <dbReference type="NCBI Taxonomy" id="2841263"/>
    <lineage>
        <taxon>Bacteria</taxon>
        <taxon>Candidatus Saccharimonadota</taxon>
        <taxon>Candidatus Saccharimonadota incertae sedis</taxon>
        <taxon>Candidatus Minimicrobia</taxon>
    </lineage>
</organism>
<dbReference type="PANTHER" id="PTHR30474">
    <property type="entry name" value="CELL CYCLE PROTEIN"/>
    <property type="match status" value="1"/>
</dbReference>
<dbReference type="KEGG" id="mnd:KOY48_01835"/>
<protein>
    <recommendedName>
        <fullName evidence="12">Probable peptidoglycan glycosyltransferase FtsW</fullName>
        <ecNumber evidence="14">2.4.99.28</ecNumber>
    </recommendedName>
    <alternativeName>
        <fullName evidence="13">Cell division protein FtsW</fullName>
    </alternativeName>
    <alternativeName>
        <fullName evidence="10">Cell wall polymerase</fullName>
    </alternativeName>
    <alternativeName>
        <fullName evidence="9">Peptidoglycan polymerase</fullName>
    </alternativeName>
</protein>
<evidence type="ECO:0000256" key="13">
    <source>
        <dbReference type="ARBA" id="ARBA00041418"/>
    </source>
</evidence>
<evidence type="ECO:0000313" key="18">
    <source>
        <dbReference type="Proteomes" id="UP000679129"/>
    </source>
</evidence>